<feature type="region of interest" description="Disordered" evidence="13">
    <location>
        <begin position="731"/>
        <end position="771"/>
    </location>
</feature>
<evidence type="ECO:0000256" key="10">
    <source>
        <dbReference type="ARBA" id="ARBA00023328"/>
    </source>
</evidence>
<keyword evidence="7 12" id="KW-0175">Coiled coil</keyword>
<evidence type="ECO:0000256" key="8">
    <source>
        <dbReference type="ARBA" id="ARBA00023242"/>
    </source>
</evidence>
<comment type="similarity">
    <text evidence="2 11">Belongs to the NDC80/HEC1 family.</text>
</comment>
<dbReference type="GO" id="GO:0051315">
    <property type="term" value="P:attachment of mitotic spindle microtubules to kinetochore"/>
    <property type="evidence" value="ECO:0007669"/>
    <property type="project" value="UniProtKB-UniRule"/>
</dbReference>
<keyword evidence="10 11" id="KW-0137">Centromere</keyword>
<dbReference type="FunCoup" id="A0A0D2B9Z7">
    <property type="interactions" value="268"/>
</dbReference>
<evidence type="ECO:0000256" key="13">
    <source>
        <dbReference type="SAM" id="MobiDB-lite"/>
    </source>
</evidence>
<evidence type="ECO:0000256" key="1">
    <source>
        <dbReference type="ARBA" id="ARBA00002772"/>
    </source>
</evidence>
<dbReference type="VEuPathDB" id="FungiDB:PV09_01007"/>
<feature type="region of interest" description="Disordered" evidence="13">
    <location>
        <begin position="121"/>
        <end position="166"/>
    </location>
</feature>
<evidence type="ECO:0000259" key="14">
    <source>
        <dbReference type="Pfam" id="PF03801"/>
    </source>
</evidence>
<keyword evidence="5 11" id="KW-0498">Mitosis</keyword>
<keyword evidence="6 11" id="KW-0995">Kinetochore</keyword>
<comment type="subcellular location">
    <subcellularLocation>
        <location evidence="11">Chromosome</location>
        <location evidence="11">Centromere</location>
        <location evidence="11">Kinetochore</location>
    </subcellularLocation>
    <subcellularLocation>
        <location evidence="11">Nucleus</location>
    </subcellularLocation>
</comment>
<dbReference type="OrthoDB" id="7459479at2759"/>
<dbReference type="STRING" id="253628.A0A0D2B9Z7"/>
<dbReference type="InterPro" id="IPR005550">
    <property type="entry name" value="Kinetochore_Ndc80"/>
</dbReference>
<name>A0A0D2B9Z7_9PEZI</name>
<feature type="compositionally biased region" description="Polar residues" evidence="13">
    <location>
        <begin position="130"/>
        <end position="154"/>
    </location>
</feature>
<dbReference type="InParanoid" id="A0A0D2B9Z7"/>
<evidence type="ECO:0000256" key="4">
    <source>
        <dbReference type="ARBA" id="ARBA00022618"/>
    </source>
</evidence>
<keyword evidence="4 11" id="KW-0132">Cell division</keyword>
<evidence type="ECO:0000256" key="9">
    <source>
        <dbReference type="ARBA" id="ARBA00023306"/>
    </source>
</evidence>
<dbReference type="PANTHER" id="PTHR10643:SF2">
    <property type="entry name" value="KINETOCHORE PROTEIN NDC80 HOMOLOG"/>
    <property type="match status" value="1"/>
</dbReference>
<comment type="subunit">
    <text evidence="11">Component of the NDC80 complex.</text>
</comment>
<evidence type="ECO:0000313" key="15">
    <source>
        <dbReference type="EMBL" id="KIW08069.1"/>
    </source>
</evidence>
<keyword evidence="9 11" id="KW-0131">Cell cycle</keyword>
<feature type="domain" description="Kinetochore protein Ndc80 CH" evidence="14">
    <location>
        <begin position="130"/>
        <end position="284"/>
    </location>
</feature>
<dbReference type="EMBL" id="KN847531">
    <property type="protein sequence ID" value="KIW08069.1"/>
    <property type="molecule type" value="Genomic_DNA"/>
</dbReference>
<evidence type="ECO:0000256" key="5">
    <source>
        <dbReference type="ARBA" id="ARBA00022776"/>
    </source>
</evidence>
<comment type="function">
    <text evidence="1 11">Acts as a component of the essential kinetochore-associated NDC80 complex, which is required for chromosome segregation and spindle checkpoint activity.</text>
</comment>
<protein>
    <recommendedName>
        <fullName evidence="11">Kinetochore protein NDC80</fullName>
    </recommendedName>
</protein>
<evidence type="ECO:0000256" key="12">
    <source>
        <dbReference type="SAM" id="Coils"/>
    </source>
</evidence>
<dbReference type="RefSeq" id="XP_016217938.1">
    <property type="nucleotide sequence ID" value="XM_016353843.1"/>
</dbReference>
<sequence>MSQDTHIFSVRRQRETLGGINPNVSAIPMPSSAMKRSNSGQNLAGAFNSHARSMSGSRLSLMPGRPNQPVFQRSSSGANAIDNPPMSAQRGGTTFLGAGSQSVRRSTMAAGMSALTPANVLATPGPASMQRRSSCFSARPSSGPGSNPRQSFFSTAPAPAGVPQDPRRLRDINVRAQMANELLNYFTNNNFELEAQISLTNKSLSSPTQKEFNVMFQWLYKRIDPGYRFMKSMDAEIPPLLKQLHYPFEKSITKSQIAAVGGNNWHTFLGLLHWIMQLAQMMDGYAKGDYDYASAEAGHDVSSDRIIFDFLTNAYQDWLNVPDGADDDVADQVIQHHVDRMAARFKEVNKDLLDDVDMLEGEKQALLQQIEELERGAEKGKQLDERLAMLKEDTDKHEDWCGKVENKINKYQDKIKRLEEEIKKIETEIEETKDEKRSYQQAISNQGITVEDLDRMTSETERLETSRRALRERLDETKLQLLEKEAEASRKLDELERAIEKYNALGYKIGIIPSTAIHAKGIDYELSLTIKEDGADFISSQLGRSQQSQEQDHRLLKDSTSGYLPYQLLNLDVKGTVKNNIVSLRKAVSERRNKALEEDMKNHEMLDGVKEAIDEKLAEVEGLSHRIRAAEEEFERTREITQTQKTKMDTQLEKMEKELSMLRSGVAESVQMMEQREINTNLEYEQLTLRAAALREELHTEIEKMLNDVIKFKIHIQTGLESYEQFVDEEVSAEYEDLEREQNAQDPQEGPREEVEETSAQHVGDMDVDEQ</sequence>
<keyword evidence="8 11" id="KW-0539">Nucleus</keyword>
<evidence type="ECO:0000256" key="3">
    <source>
        <dbReference type="ARBA" id="ARBA00022454"/>
    </source>
</evidence>
<feature type="coiled-coil region" evidence="12">
    <location>
        <begin position="342"/>
        <end position="505"/>
    </location>
</feature>
<reference evidence="15 16" key="1">
    <citation type="submission" date="2015-01" db="EMBL/GenBank/DDBJ databases">
        <title>The Genome Sequence of Ochroconis gallopava CBS43764.</title>
        <authorList>
            <consortium name="The Broad Institute Genomics Platform"/>
            <person name="Cuomo C."/>
            <person name="de Hoog S."/>
            <person name="Gorbushina A."/>
            <person name="Stielow B."/>
            <person name="Teixiera M."/>
            <person name="Abouelleil A."/>
            <person name="Chapman S.B."/>
            <person name="Priest M."/>
            <person name="Young S.K."/>
            <person name="Wortman J."/>
            <person name="Nusbaum C."/>
            <person name="Birren B."/>
        </authorList>
    </citation>
    <scope>NUCLEOTIDE SEQUENCE [LARGE SCALE GENOMIC DNA]</scope>
    <source>
        <strain evidence="15 16">CBS 43764</strain>
    </source>
</reference>
<dbReference type="HOGENOM" id="CLU_012583_0_0_1"/>
<dbReference type="AlphaFoldDB" id="A0A0D2B9Z7"/>
<proteinExistence type="inferred from homology"/>
<dbReference type="GO" id="GO:0005634">
    <property type="term" value="C:nucleus"/>
    <property type="evidence" value="ECO:0007669"/>
    <property type="project" value="UniProtKB-SubCell"/>
</dbReference>
<dbReference type="GO" id="GO:0031262">
    <property type="term" value="C:Ndc80 complex"/>
    <property type="evidence" value="ECO:0007669"/>
    <property type="project" value="UniProtKB-UniRule"/>
</dbReference>
<dbReference type="FunFam" id="1.10.418.30:FF:000001">
    <property type="entry name" value="Probable kinetochore protein ndc80"/>
    <property type="match status" value="1"/>
</dbReference>
<evidence type="ECO:0000256" key="6">
    <source>
        <dbReference type="ARBA" id="ARBA00022838"/>
    </source>
</evidence>
<feature type="coiled-coil region" evidence="12">
    <location>
        <begin position="586"/>
        <end position="658"/>
    </location>
</feature>
<accession>A0A0D2B9Z7</accession>
<organism evidence="15 16">
    <name type="scientific">Verruconis gallopava</name>
    <dbReference type="NCBI Taxonomy" id="253628"/>
    <lineage>
        <taxon>Eukaryota</taxon>
        <taxon>Fungi</taxon>
        <taxon>Dikarya</taxon>
        <taxon>Ascomycota</taxon>
        <taxon>Pezizomycotina</taxon>
        <taxon>Dothideomycetes</taxon>
        <taxon>Pleosporomycetidae</taxon>
        <taxon>Venturiales</taxon>
        <taxon>Sympoventuriaceae</taxon>
        <taxon>Verruconis</taxon>
    </lineage>
</organism>
<dbReference type="PANTHER" id="PTHR10643">
    <property type="entry name" value="KINETOCHORE PROTEIN NDC80"/>
    <property type="match status" value="1"/>
</dbReference>
<dbReference type="Gene3D" id="1.10.418.30">
    <property type="entry name" value="Ncd80 complex, Ncd80 subunit"/>
    <property type="match status" value="1"/>
</dbReference>
<dbReference type="InterPro" id="IPR038273">
    <property type="entry name" value="Ndc80_sf"/>
</dbReference>
<dbReference type="InterPro" id="IPR055260">
    <property type="entry name" value="Ndc80_CH"/>
</dbReference>
<keyword evidence="3 11" id="KW-0158">Chromosome</keyword>
<dbReference type="Pfam" id="PF03801">
    <property type="entry name" value="Ndc80_HEC"/>
    <property type="match status" value="1"/>
</dbReference>
<gene>
    <name evidence="15" type="ORF">PV09_01007</name>
</gene>
<dbReference type="Proteomes" id="UP000053259">
    <property type="component" value="Unassembled WGS sequence"/>
</dbReference>
<evidence type="ECO:0000313" key="16">
    <source>
        <dbReference type="Proteomes" id="UP000053259"/>
    </source>
</evidence>
<dbReference type="GO" id="GO:0051301">
    <property type="term" value="P:cell division"/>
    <property type="evidence" value="ECO:0007669"/>
    <property type="project" value="UniProtKB-UniRule"/>
</dbReference>
<keyword evidence="16" id="KW-1185">Reference proteome</keyword>
<evidence type="ECO:0000256" key="7">
    <source>
        <dbReference type="ARBA" id="ARBA00023054"/>
    </source>
</evidence>
<evidence type="ECO:0000256" key="11">
    <source>
        <dbReference type="RuleBase" id="RU368072"/>
    </source>
</evidence>
<evidence type="ECO:0000256" key="2">
    <source>
        <dbReference type="ARBA" id="ARBA00007050"/>
    </source>
</evidence>
<dbReference type="GeneID" id="27308980"/>